<gene>
    <name evidence="2" type="ORF">SAMN05660862_2247</name>
</gene>
<name>A0A1X7JW16_9SPHI</name>
<dbReference type="AlphaFoldDB" id="A0A1X7JW16"/>
<dbReference type="Proteomes" id="UP000192980">
    <property type="component" value="Unassembled WGS sequence"/>
</dbReference>
<evidence type="ECO:0000313" key="2">
    <source>
        <dbReference type="EMBL" id="SMG32433.1"/>
    </source>
</evidence>
<proteinExistence type="predicted"/>
<dbReference type="EMBL" id="FXAU01000003">
    <property type="protein sequence ID" value="SMG32433.1"/>
    <property type="molecule type" value="Genomic_DNA"/>
</dbReference>
<evidence type="ECO:0000259" key="1">
    <source>
        <dbReference type="Pfam" id="PF14491"/>
    </source>
</evidence>
<organism evidence="2 3">
    <name type="scientific">Sphingobacterium psychroaquaticum</name>
    <dbReference type="NCBI Taxonomy" id="561061"/>
    <lineage>
        <taxon>Bacteria</taxon>
        <taxon>Pseudomonadati</taxon>
        <taxon>Bacteroidota</taxon>
        <taxon>Sphingobacteriia</taxon>
        <taxon>Sphingobacteriales</taxon>
        <taxon>Sphingobacteriaceae</taxon>
        <taxon>Sphingobacterium</taxon>
    </lineage>
</organism>
<accession>A0A1X7JW16</accession>
<dbReference type="RefSeq" id="WP_085472966.1">
    <property type="nucleotide sequence ID" value="NZ_FXAU01000003.1"/>
</dbReference>
<dbReference type="STRING" id="561061.SAMN05660862_2247"/>
<reference evidence="2 3" key="1">
    <citation type="submission" date="2017-04" db="EMBL/GenBank/DDBJ databases">
        <authorList>
            <person name="Afonso C.L."/>
            <person name="Miller P.J."/>
            <person name="Scott M.A."/>
            <person name="Spackman E."/>
            <person name="Goraichik I."/>
            <person name="Dimitrov K.M."/>
            <person name="Suarez D.L."/>
            <person name="Swayne D.E."/>
        </authorList>
    </citation>
    <scope>NUCLEOTIDE SEQUENCE [LARGE SCALE GENOMIC DNA]</scope>
    <source>
        <strain evidence="2 3">DSM 22418</strain>
    </source>
</reference>
<feature type="domain" description="DUF4435" evidence="1">
    <location>
        <begin position="28"/>
        <end position="272"/>
    </location>
</feature>
<evidence type="ECO:0000313" key="3">
    <source>
        <dbReference type="Proteomes" id="UP000192980"/>
    </source>
</evidence>
<dbReference type="InterPro" id="IPR029492">
    <property type="entry name" value="DUF4435"/>
</dbReference>
<sequence length="338" mass="39744">MLKGLASKINSDLIQAFNALNPKNNPKTIKVYVESDYDITHWNKILDRFNLKNVVFDISLPNKTHYEKGKGNIFKNFKNSLGPNLIVCVDSDYDYLIPEANEDSVIINTSDFVFQTFSYSIENLYCFHESLQQFCFSCLNKTNLKIDIASIINRYSLLIYDILVWNIYLYSIGMAERFSRKDFTNICNIKIFDDFDNHFHSSFTCLSDRVKDYLNPLLIEFKEHKDKIDKFKVYLESKGLLPDNCYLFAQGHLILEDVVLKFIKTIVLNEKKIKIKEIKDKCKDVKQTSDEIRAYNARIVENGMLINYIYRNPDFHNSDLYQKTENQINNFISKYELN</sequence>
<keyword evidence="3" id="KW-1185">Reference proteome</keyword>
<dbReference type="OrthoDB" id="1091676at2"/>
<protein>
    <recommendedName>
        <fullName evidence="1">DUF4435 domain-containing protein</fullName>
    </recommendedName>
</protein>
<dbReference type="Pfam" id="PF14491">
    <property type="entry name" value="DUF4435"/>
    <property type="match status" value="1"/>
</dbReference>